<protein>
    <submittedName>
        <fullName evidence="1">Uncharacterized protein</fullName>
    </submittedName>
</protein>
<keyword evidence="2" id="KW-1185">Reference proteome</keyword>
<evidence type="ECO:0000313" key="2">
    <source>
        <dbReference type="Proteomes" id="UP001056120"/>
    </source>
</evidence>
<reference evidence="2" key="1">
    <citation type="journal article" date="2022" name="Mol. Ecol. Resour.">
        <title>The genomes of chicory, endive, great burdock and yacon provide insights into Asteraceae palaeo-polyploidization history and plant inulin production.</title>
        <authorList>
            <person name="Fan W."/>
            <person name="Wang S."/>
            <person name="Wang H."/>
            <person name="Wang A."/>
            <person name="Jiang F."/>
            <person name="Liu H."/>
            <person name="Zhao H."/>
            <person name="Xu D."/>
            <person name="Zhang Y."/>
        </authorList>
    </citation>
    <scope>NUCLEOTIDE SEQUENCE [LARGE SCALE GENOMIC DNA]</scope>
    <source>
        <strain evidence="2">cv. Yunnan</strain>
    </source>
</reference>
<accession>A0ACB9AVR6</accession>
<sequence length="514" mass="59345">MFSANFLLILKYCDEQASDWLHDVKKSSSMDFSSQSSRSPRFYNHTRKNSASAVHDSHHENLPILSDHDASTSHSVDHREFIVKIDCEDRDKEGNSVTGFRRDILDGMEDLPSKLIGEFLNKQKDFVEEMTLDMDELRHNSGNAVNQKLPNSPFKGDQHSESSSDEDDIRSLEQHQLRRKSSNLNSLSRVSEDKGAGILARGENEEEDDSLFEEDNPDDFKREKLNALTLIQWISLILIMYALICTLSIHNWKRKAVRGLHIWEWEVLVLVLICGRLVSGWGIRFVVFFIERNFLLRKRVLYFVYGIRKPVQNCIWLGLVLIAWHYMFDEKVEGHNRFLRVVNKLMVCMLVATSLWLVKTLMVKVLTSSFHVKKFFDRIQEALFNQYVIETLSPLVEIQNNQIEEEKTIAEVNKLQSAGANMPPELGEKVFPTKSERVIGSGRSQKPPPVALKIDEKELDHLHRLNPKNISALNMKRLMRIVRNGTLSTLDEQLHDMNSQEDDSVTQIRSEIEA</sequence>
<name>A0ACB9AVR6_9ASTR</name>
<dbReference type="Proteomes" id="UP001056120">
    <property type="component" value="Linkage Group LG24"/>
</dbReference>
<gene>
    <name evidence="1" type="ORF">L1987_72779</name>
</gene>
<reference evidence="1 2" key="2">
    <citation type="journal article" date="2022" name="Mol. Ecol. Resour.">
        <title>The genomes of chicory, endive, great burdock and yacon provide insights into Asteraceae paleo-polyploidization history and plant inulin production.</title>
        <authorList>
            <person name="Fan W."/>
            <person name="Wang S."/>
            <person name="Wang H."/>
            <person name="Wang A."/>
            <person name="Jiang F."/>
            <person name="Liu H."/>
            <person name="Zhao H."/>
            <person name="Xu D."/>
            <person name="Zhang Y."/>
        </authorList>
    </citation>
    <scope>NUCLEOTIDE SEQUENCE [LARGE SCALE GENOMIC DNA]</scope>
    <source>
        <strain evidence="2">cv. Yunnan</strain>
        <tissue evidence="1">Leaves</tissue>
    </source>
</reference>
<comment type="caution">
    <text evidence="1">The sequence shown here is derived from an EMBL/GenBank/DDBJ whole genome shotgun (WGS) entry which is preliminary data.</text>
</comment>
<proteinExistence type="predicted"/>
<dbReference type="EMBL" id="CM042041">
    <property type="protein sequence ID" value="KAI3714184.1"/>
    <property type="molecule type" value="Genomic_DNA"/>
</dbReference>
<evidence type="ECO:0000313" key="1">
    <source>
        <dbReference type="EMBL" id="KAI3714184.1"/>
    </source>
</evidence>
<organism evidence="1 2">
    <name type="scientific">Smallanthus sonchifolius</name>
    <dbReference type="NCBI Taxonomy" id="185202"/>
    <lineage>
        <taxon>Eukaryota</taxon>
        <taxon>Viridiplantae</taxon>
        <taxon>Streptophyta</taxon>
        <taxon>Embryophyta</taxon>
        <taxon>Tracheophyta</taxon>
        <taxon>Spermatophyta</taxon>
        <taxon>Magnoliopsida</taxon>
        <taxon>eudicotyledons</taxon>
        <taxon>Gunneridae</taxon>
        <taxon>Pentapetalae</taxon>
        <taxon>asterids</taxon>
        <taxon>campanulids</taxon>
        <taxon>Asterales</taxon>
        <taxon>Asteraceae</taxon>
        <taxon>Asteroideae</taxon>
        <taxon>Heliantheae alliance</taxon>
        <taxon>Millerieae</taxon>
        <taxon>Smallanthus</taxon>
    </lineage>
</organism>